<dbReference type="Gene3D" id="3.40.50.10320">
    <property type="entry name" value="LmbE-like"/>
    <property type="match status" value="1"/>
</dbReference>
<organism evidence="1 2">
    <name type="scientific">Candidatus Daviesbacteria bacterium RIFCSPHIGHO2_01_FULL_41_23</name>
    <dbReference type="NCBI Taxonomy" id="1797764"/>
    <lineage>
        <taxon>Bacteria</taxon>
        <taxon>Candidatus Daviesiibacteriota</taxon>
    </lineage>
</organism>
<dbReference type="InterPro" id="IPR003737">
    <property type="entry name" value="GlcNAc_PI_deacetylase-related"/>
</dbReference>
<dbReference type="SUPFAM" id="SSF102588">
    <property type="entry name" value="LmbE-like"/>
    <property type="match status" value="1"/>
</dbReference>
<gene>
    <name evidence="1" type="ORF">A2871_01230</name>
</gene>
<name>A0A1F5ISW1_9BACT</name>
<dbReference type="PANTHER" id="PTHR12993">
    <property type="entry name" value="N-ACETYLGLUCOSAMINYL-PHOSPHATIDYLINOSITOL DE-N-ACETYLASE-RELATED"/>
    <property type="match status" value="1"/>
</dbReference>
<dbReference type="Pfam" id="PF02585">
    <property type="entry name" value="PIG-L"/>
    <property type="match status" value="1"/>
</dbReference>
<evidence type="ECO:0008006" key="3">
    <source>
        <dbReference type="Google" id="ProtNLM"/>
    </source>
</evidence>
<comment type="caution">
    <text evidence="1">The sequence shown here is derived from an EMBL/GenBank/DDBJ whole genome shotgun (WGS) entry which is preliminary data.</text>
</comment>
<dbReference type="PANTHER" id="PTHR12993:SF28">
    <property type="entry name" value="LMBE FAMILY PROTEIN"/>
    <property type="match status" value="1"/>
</dbReference>
<dbReference type="InterPro" id="IPR024078">
    <property type="entry name" value="LmbE-like_dom_sf"/>
</dbReference>
<evidence type="ECO:0000313" key="2">
    <source>
        <dbReference type="Proteomes" id="UP000176336"/>
    </source>
</evidence>
<accession>A0A1F5ISW1</accession>
<evidence type="ECO:0000313" key="1">
    <source>
        <dbReference type="EMBL" id="OGE19458.1"/>
    </source>
</evidence>
<proteinExistence type="predicted"/>
<reference evidence="1 2" key="1">
    <citation type="journal article" date="2016" name="Nat. Commun.">
        <title>Thousands of microbial genomes shed light on interconnected biogeochemical processes in an aquifer system.</title>
        <authorList>
            <person name="Anantharaman K."/>
            <person name="Brown C.T."/>
            <person name="Hug L.A."/>
            <person name="Sharon I."/>
            <person name="Castelle C.J."/>
            <person name="Probst A.J."/>
            <person name="Thomas B.C."/>
            <person name="Singh A."/>
            <person name="Wilkins M.J."/>
            <person name="Karaoz U."/>
            <person name="Brodie E.L."/>
            <person name="Williams K.H."/>
            <person name="Hubbard S.S."/>
            <person name="Banfield J.F."/>
        </authorList>
    </citation>
    <scope>NUCLEOTIDE SEQUENCE [LARGE SCALE GENOMIC DNA]</scope>
</reference>
<dbReference type="EMBL" id="MFCR01000003">
    <property type="protein sequence ID" value="OGE19458.1"/>
    <property type="molecule type" value="Genomic_DNA"/>
</dbReference>
<protein>
    <recommendedName>
        <fullName evidence="3">PIG-L family deacetylase</fullName>
    </recommendedName>
</protein>
<sequence length="237" mass="26823">MKQIILAIGAHPDDIDIGCSGTVAKFVKEGADAFYLVLTDGSKGSEDAKIPNRELIKIRQAEQQEAADLMGVKQVFFLDFVDGELENTPALRKQIVKIIRQIKPTTVICWDPTLFYDADRMFINHPDHRKSGEATMDCVYPFARNARTFPELLDEGLEPHVVEELLIMSFGKANYFVDISETIDKKLKALACHKSQFNDIKKFTEMIRGMNKMAGQKAKPKLKFAEGFIRITLRKPN</sequence>
<dbReference type="AlphaFoldDB" id="A0A1F5ISW1"/>
<dbReference type="Proteomes" id="UP000176336">
    <property type="component" value="Unassembled WGS sequence"/>
</dbReference>
<dbReference type="GO" id="GO:0016811">
    <property type="term" value="F:hydrolase activity, acting on carbon-nitrogen (but not peptide) bonds, in linear amides"/>
    <property type="evidence" value="ECO:0007669"/>
    <property type="project" value="TreeGrafter"/>
</dbReference>